<proteinExistence type="inferred from homology"/>
<dbReference type="InParanoid" id="F0XND5"/>
<dbReference type="AlphaFoldDB" id="F0XND5"/>
<feature type="compositionally biased region" description="Polar residues" evidence="3">
    <location>
        <begin position="18"/>
        <end position="28"/>
    </location>
</feature>
<dbReference type="STRING" id="655863.F0XND5"/>
<comment type="similarity">
    <text evidence="1 2">Belongs to the VPS51 family.</text>
</comment>
<comment type="subcellular location">
    <subcellularLocation>
        <location evidence="2">Golgi apparatus</location>
        <location evidence="2">trans-Golgi network</location>
    </subcellularLocation>
</comment>
<evidence type="ECO:0000313" key="4">
    <source>
        <dbReference type="EMBL" id="EFX00807.1"/>
    </source>
</evidence>
<evidence type="ECO:0000256" key="3">
    <source>
        <dbReference type="SAM" id="MobiDB-lite"/>
    </source>
</evidence>
<gene>
    <name evidence="4" type="ORF">CMQ_1888</name>
</gene>
<dbReference type="InterPro" id="IPR014812">
    <property type="entry name" value="Vps51"/>
</dbReference>
<dbReference type="GO" id="GO:0032456">
    <property type="term" value="P:endocytic recycling"/>
    <property type="evidence" value="ECO:0007669"/>
    <property type="project" value="TreeGrafter"/>
</dbReference>
<keyword evidence="5" id="KW-1185">Reference proteome</keyword>
<evidence type="ECO:0000313" key="5">
    <source>
        <dbReference type="Proteomes" id="UP000007796"/>
    </source>
</evidence>
<dbReference type="GO" id="GO:0000938">
    <property type="term" value="C:GARP complex"/>
    <property type="evidence" value="ECO:0007669"/>
    <property type="project" value="UniProtKB-UniRule"/>
</dbReference>
<feature type="region of interest" description="Disordered" evidence="3">
    <location>
        <begin position="1"/>
        <end position="69"/>
    </location>
</feature>
<protein>
    <recommendedName>
        <fullName evidence="2">Vacuolar protein sorting-associated protein 51 homolog</fullName>
    </recommendedName>
</protein>
<dbReference type="OrthoDB" id="203678at2759"/>
<keyword evidence="2" id="KW-0445">Lipid transport</keyword>
<dbReference type="GO" id="GO:0005829">
    <property type="term" value="C:cytosol"/>
    <property type="evidence" value="ECO:0007669"/>
    <property type="project" value="GOC"/>
</dbReference>
<accession>F0XND5</accession>
<evidence type="ECO:0000256" key="2">
    <source>
        <dbReference type="RuleBase" id="RU368010"/>
    </source>
</evidence>
<dbReference type="eggNOG" id="KOG2346">
    <property type="taxonomic scope" value="Eukaryota"/>
</dbReference>
<dbReference type="GO" id="GO:0042147">
    <property type="term" value="P:retrograde transport, endosome to Golgi"/>
    <property type="evidence" value="ECO:0007669"/>
    <property type="project" value="UniProtKB-UniRule"/>
</dbReference>
<dbReference type="HOGENOM" id="CLU_043566_1_0_1"/>
<evidence type="ECO:0000256" key="1">
    <source>
        <dbReference type="ARBA" id="ARBA00006080"/>
    </source>
</evidence>
<dbReference type="GO" id="GO:0015031">
    <property type="term" value="P:protein transport"/>
    <property type="evidence" value="ECO:0007669"/>
    <property type="project" value="UniProtKB-UniRule"/>
</dbReference>
<organism evidence="5">
    <name type="scientific">Grosmannia clavigera (strain kw1407 / UAMH 11150)</name>
    <name type="common">Blue stain fungus</name>
    <name type="synonym">Graphiocladiella clavigera</name>
    <dbReference type="NCBI Taxonomy" id="655863"/>
    <lineage>
        <taxon>Eukaryota</taxon>
        <taxon>Fungi</taxon>
        <taxon>Dikarya</taxon>
        <taxon>Ascomycota</taxon>
        <taxon>Pezizomycotina</taxon>
        <taxon>Sordariomycetes</taxon>
        <taxon>Sordariomycetidae</taxon>
        <taxon>Ophiostomatales</taxon>
        <taxon>Ophiostomataceae</taxon>
        <taxon>Leptographium</taxon>
    </lineage>
</organism>
<dbReference type="PANTHER" id="PTHR15954:SF4">
    <property type="entry name" value="VACUOLAR PROTEIN SORTING-ASSOCIATED PROTEIN 51 HOMOLOG"/>
    <property type="match status" value="1"/>
</dbReference>
<dbReference type="RefSeq" id="XP_014170289.1">
    <property type="nucleotide sequence ID" value="XM_014314814.1"/>
</dbReference>
<keyword evidence="2" id="KW-0813">Transport</keyword>
<feature type="compositionally biased region" description="Low complexity" evidence="3">
    <location>
        <begin position="42"/>
        <end position="62"/>
    </location>
</feature>
<keyword evidence="2" id="KW-0653">Protein transport</keyword>
<dbReference type="GO" id="GO:0007030">
    <property type="term" value="P:Golgi organization"/>
    <property type="evidence" value="ECO:0007669"/>
    <property type="project" value="UniProtKB-UniRule"/>
</dbReference>
<comment type="subunit">
    <text evidence="2">Component of the Golgi-associated retrograde protein (GARP) complex.</text>
</comment>
<sequence>MSTIASPREPPPLRRIPSAQTPTSSTRPSIEISRSVAGSPNPSITGASSAASAASTTATPSGLMSPASVTTAAVRRNRAALREYYNIHKNGTATPALEVTDVDLAPRQQQQQLGGSLSASYSEVTPSAMDRPDFDAVAFVRNTLQAGGLEDLLRTYTRVLSEMRALDAEKKSLVYDNYSRLITATETIRKMRANMDPLNPMASTLDPAIAHIYSQAKALCDAMRQSVPAPDTPDAAAFAARARTRQLAAAVLETPDRLRQLMREGRPDEAKAAWDRPRRLLELWRAKGLGGDDVAACLADGDAALRGEQASPNELVT</sequence>
<dbReference type="Pfam" id="PF08700">
    <property type="entry name" value="VPS51_Exo84_N"/>
    <property type="match status" value="1"/>
</dbReference>
<dbReference type="Proteomes" id="UP000007796">
    <property type="component" value="Unassembled WGS sequence"/>
</dbReference>
<comment type="function">
    <text evidence="2">Acts as component of the GARP complex that is involved in retrograde transport from early and late endosomes to the trans-Golgi network (TGN).</text>
</comment>
<dbReference type="EMBL" id="GL629795">
    <property type="protein sequence ID" value="EFX00807.1"/>
    <property type="molecule type" value="Genomic_DNA"/>
</dbReference>
<keyword evidence="2" id="KW-0333">Golgi apparatus</keyword>
<dbReference type="GO" id="GO:0016020">
    <property type="term" value="C:membrane"/>
    <property type="evidence" value="ECO:0007669"/>
    <property type="project" value="TreeGrafter"/>
</dbReference>
<dbReference type="GO" id="GO:0048193">
    <property type="term" value="P:Golgi vesicle transport"/>
    <property type="evidence" value="ECO:0007669"/>
    <property type="project" value="TreeGrafter"/>
</dbReference>
<dbReference type="GeneID" id="25974815"/>
<dbReference type="PANTHER" id="PTHR15954">
    <property type="entry name" value="VACUOLAR PROTEIN SORTING-ASSOCIATED PROTEIN 51 HOMOLOG"/>
    <property type="match status" value="1"/>
</dbReference>
<name>F0XND5_GROCL</name>
<reference evidence="4 5" key="1">
    <citation type="journal article" date="2011" name="Proc. Natl. Acad. Sci. U.S.A.">
        <title>Genome and transcriptome analyses of the mountain pine beetle-fungal symbiont Grosmannia clavigera, a lodgepole pine pathogen.</title>
        <authorList>
            <person name="DiGuistini S."/>
            <person name="Wang Y."/>
            <person name="Liao N.Y."/>
            <person name="Taylor G."/>
            <person name="Tanguay P."/>
            <person name="Feau N."/>
            <person name="Henrissat B."/>
            <person name="Chan S.K."/>
            <person name="Hesse-Orce U."/>
            <person name="Alamouti S.M."/>
            <person name="Tsui C.K.M."/>
            <person name="Docking R.T."/>
            <person name="Levasseur A."/>
            <person name="Haridas S."/>
            <person name="Robertson G."/>
            <person name="Birol I."/>
            <person name="Holt R.A."/>
            <person name="Marra M.A."/>
            <person name="Hamelin R.C."/>
            <person name="Hirst M."/>
            <person name="Jones S.J.M."/>
            <person name="Bohlmann J."/>
            <person name="Breuil C."/>
        </authorList>
    </citation>
    <scope>NUCLEOTIDE SEQUENCE [LARGE SCALE GENOMIC DNA]</scope>
    <source>
        <strain evidence="5">kw1407 / UAMH 11150</strain>
    </source>
</reference>
<dbReference type="GO" id="GO:0006869">
    <property type="term" value="P:lipid transport"/>
    <property type="evidence" value="ECO:0007669"/>
    <property type="project" value="UniProtKB-UniRule"/>
</dbReference>
<dbReference type="GO" id="GO:1990745">
    <property type="term" value="C:EARP complex"/>
    <property type="evidence" value="ECO:0007669"/>
    <property type="project" value="TreeGrafter"/>
</dbReference>